<evidence type="ECO:0000256" key="12">
    <source>
        <dbReference type="SAM" id="Phobius"/>
    </source>
</evidence>
<protein>
    <submittedName>
        <fullName evidence="14">Potassium channel protein</fullName>
    </submittedName>
</protein>
<dbReference type="Proteomes" id="UP000253987">
    <property type="component" value="Unassembled WGS sequence"/>
</dbReference>
<dbReference type="GO" id="GO:0001508">
    <property type="term" value="P:action potential"/>
    <property type="evidence" value="ECO:0007669"/>
    <property type="project" value="TreeGrafter"/>
</dbReference>
<feature type="transmembrane region" description="Helical" evidence="12">
    <location>
        <begin position="78"/>
        <end position="98"/>
    </location>
</feature>
<dbReference type="SUPFAM" id="SSF81324">
    <property type="entry name" value="Voltage-gated potassium channels"/>
    <property type="match status" value="1"/>
</dbReference>
<feature type="domain" description="Ion transport" evidence="13">
    <location>
        <begin position="26"/>
        <end position="217"/>
    </location>
</feature>
<evidence type="ECO:0000256" key="5">
    <source>
        <dbReference type="ARBA" id="ARBA00022826"/>
    </source>
</evidence>
<accession>A0A2V3ZXC5</accession>
<comment type="subcellular location">
    <subcellularLocation>
        <location evidence="1">Membrane</location>
        <topology evidence="1">Multi-pass membrane protein</topology>
    </subcellularLocation>
</comment>
<dbReference type="AlphaFoldDB" id="A0A2V3ZXC5"/>
<keyword evidence="2" id="KW-0813">Transport</keyword>
<feature type="transmembrane region" description="Helical" evidence="12">
    <location>
        <begin position="177"/>
        <end position="193"/>
    </location>
</feature>
<evidence type="ECO:0000259" key="13">
    <source>
        <dbReference type="Pfam" id="PF00520"/>
    </source>
</evidence>
<feature type="transmembrane region" description="Helical" evidence="12">
    <location>
        <begin position="200"/>
        <end position="225"/>
    </location>
</feature>
<evidence type="ECO:0000256" key="1">
    <source>
        <dbReference type="ARBA" id="ARBA00004141"/>
    </source>
</evidence>
<evidence type="ECO:0000256" key="10">
    <source>
        <dbReference type="ARBA" id="ARBA00023136"/>
    </source>
</evidence>
<feature type="transmembrane region" description="Helical" evidence="12">
    <location>
        <begin position="51"/>
        <end position="72"/>
    </location>
</feature>
<evidence type="ECO:0000256" key="6">
    <source>
        <dbReference type="ARBA" id="ARBA00022882"/>
    </source>
</evidence>
<keyword evidence="4 12" id="KW-0812">Transmembrane</keyword>
<evidence type="ECO:0000256" key="11">
    <source>
        <dbReference type="ARBA" id="ARBA00023303"/>
    </source>
</evidence>
<dbReference type="InterPro" id="IPR005821">
    <property type="entry name" value="Ion_trans_dom"/>
</dbReference>
<reference evidence="14 15" key="2">
    <citation type="submission" date="2018-06" db="EMBL/GenBank/DDBJ databases">
        <title>Marinobactersediminissp. nov, a moderately halophilic bacterium isolated from marine solar saltern.</title>
        <authorList>
            <person name="Zhang Y."/>
        </authorList>
    </citation>
    <scope>NUCLEOTIDE SEQUENCE [LARGE SCALE GENOMIC DNA]</scope>
    <source>
        <strain evidence="14 15">F01</strain>
    </source>
</reference>
<dbReference type="InterPro" id="IPR028325">
    <property type="entry name" value="VG_K_chnl"/>
</dbReference>
<keyword evidence="8 12" id="KW-1133">Transmembrane helix</keyword>
<keyword evidence="7" id="KW-0630">Potassium</keyword>
<keyword evidence="3" id="KW-0633">Potassium transport</keyword>
<evidence type="ECO:0000313" key="14">
    <source>
        <dbReference type="EMBL" id="PXX90322.1"/>
    </source>
</evidence>
<keyword evidence="15" id="KW-1185">Reference proteome</keyword>
<keyword evidence="6" id="KW-0851">Voltage-gated channel</keyword>
<dbReference type="Gene3D" id="1.10.287.70">
    <property type="match status" value="1"/>
</dbReference>
<proteinExistence type="predicted"/>
<comment type="caution">
    <text evidence="14">The sequence shown here is derived from an EMBL/GenBank/DDBJ whole genome shotgun (WGS) entry which is preliminary data.</text>
</comment>
<dbReference type="EMBL" id="QFWX01000005">
    <property type="protein sequence ID" value="PXX90322.1"/>
    <property type="molecule type" value="Genomic_DNA"/>
</dbReference>
<dbReference type="GO" id="GO:0005249">
    <property type="term" value="F:voltage-gated potassium channel activity"/>
    <property type="evidence" value="ECO:0007669"/>
    <property type="project" value="InterPro"/>
</dbReference>
<dbReference type="Pfam" id="PF00520">
    <property type="entry name" value="Ion_trans"/>
    <property type="match status" value="1"/>
</dbReference>
<dbReference type="InterPro" id="IPR027359">
    <property type="entry name" value="Volt_channel_dom_sf"/>
</dbReference>
<gene>
    <name evidence="14" type="ORF">DIT71_12555</name>
</gene>
<evidence type="ECO:0000256" key="3">
    <source>
        <dbReference type="ARBA" id="ARBA00022538"/>
    </source>
</evidence>
<dbReference type="PANTHER" id="PTHR11537">
    <property type="entry name" value="VOLTAGE-GATED POTASSIUM CHANNEL"/>
    <property type="match status" value="1"/>
</dbReference>
<evidence type="ECO:0000256" key="4">
    <source>
        <dbReference type="ARBA" id="ARBA00022692"/>
    </source>
</evidence>
<keyword evidence="5" id="KW-0631">Potassium channel</keyword>
<name>A0A2V3ZXC5_9GAMM</name>
<dbReference type="PANTHER" id="PTHR11537:SF254">
    <property type="entry name" value="POTASSIUM VOLTAGE-GATED CHANNEL PROTEIN SHAB"/>
    <property type="match status" value="1"/>
</dbReference>
<evidence type="ECO:0000256" key="9">
    <source>
        <dbReference type="ARBA" id="ARBA00023065"/>
    </source>
</evidence>
<evidence type="ECO:0000256" key="7">
    <source>
        <dbReference type="ARBA" id="ARBA00022958"/>
    </source>
</evidence>
<dbReference type="Gene3D" id="1.20.120.350">
    <property type="entry name" value="Voltage-gated potassium channels. Chain C"/>
    <property type="match status" value="1"/>
</dbReference>
<dbReference type="OrthoDB" id="9799090at2"/>
<evidence type="ECO:0000313" key="15">
    <source>
        <dbReference type="Proteomes" id="UP000253987"/>
    </source>
</evidence>
<keyword evidence="9" id="KW-0406">Ion transport</keyword>
<feature type="transmembrane region" description="Helical" evidence="12">
    <location>
        <begin position="140"/>
        <end position="162"/>
    </location>
</feature>
<dbReference type="GO" id="GO:0008076">
    <property type="term" value="C:voltage-gated potassium channel complex"/>
    <property type="evidence" value="ECO:0007669"/>
    <property type="project" value="InterPro"/>
</dbReference>
<reference evidence="15" key="1">
    <citation type="submission" date="2018-05" db="EMBL/GenBank/DDBJ databases">
        <authorList>
            <person name="Lu D."/>
        </authorList>
    </citation>
    <scope>NUCLEOTIDE SEQUENCE [LARGE SCALE GENOMIC DNA]</scope>
    <source>
        <strain evidence="15">F01</strain>
    </source>
</reference>
<keyword evidence="11 14" id="KW-0407">Ion channel</keyword>
<dbReference type="Gene3D" id="1.20.5.110">
    <property type="match status" value="1"/>
</dbReference>
<sequence>MKSTVPEELKRERYELLRRLEGWLETPMLALAFVWLVLLILELVQGENRLFYFLGTTIWIVFIIDFAVKMILAPDKLLYLKVNWLTAIALLLPALRIFRVFRVFRLLRIARAGRGLRLVRVVSSLNRGMKALGASLSRRGFGYVIALTVLVTFAGAAGMYAFENEASGGLNSYGESLWWTAMIMATMGSEYWPQTAEGRVLCVFLALYAFGVFGYVTAALATFFVGRDADSNDAEVAGSRQLAAIRDEVSALRVEIRALSQQPPDS</sequence>
<feature type="transmembrane region" description="Helical" evidence="12">
    <location>
        <begin position="26"/>
        <end position="44"/>
    </location>
</feature>
<organism evidence="14 15">
    <name type="scientific">Marinobacter vulgaris</name>
    <dbReference type="NCBI Taxonomy" id="1928331"/>
    <lineage>
        <taxon>Bacteria</taxon>
        <taxon>Pseudomonadati</taxon>
        <taxon>Pseudomonadota</taxon>
        <taxon>Gammaproteobacteria</taxon>
        <taxon>Pseudomonadales</taxon>
        <taxon>Marinobacteraceae</taxon>
        <taxon>Marinobacter</taxon>
    </lineage>
</organism>
<evidence type="ECO:0000256" key="2">
    <source>
        <dbReference type="ARBA" id="ARBA00022448"/>
    </source>
</evidence>
<keyword evidence="10 12" id="KW-0472">Membrane</keyword>
<evidence type="ECO:0000256" key="8">
    <source>
        <dbReference type="ARBA" id="ARBA00022989"/>
    </source>
</evidence>